<dbReference type="Proteomes" id="UP000257109">
    <property type="component" value="Unassembled WGS sequence"/>
</dbReference>
<name>A0A371F339_MUCPR</name>
<protein>
    <recommendedName>
        <fullName evidence="4">GAG-pre-integrase domain-containing protein</fullName>
    </recommendedName>
</protein>
<evidence type="ECO:0000256" key="1">
    <source>
        <dbReference type="SAM" id="Phobius"/>
    </source>
</evidence>
<proteinExistence type="predicted"/>
<keyword evidence="3" id="KW-1185">Reference proteome</keyword>
<dbReference type="EMBL" id="QJKJ01010794">
    <property type="protein sequence ID" value="RDX72717.1"/>
    <property type="molecule type" value="Genomic_DNA"/>
</dbReference>
<evidence type="ECO:0008006" key="4">
    <source>
        <dbReference type="Google" id="ProtNLM"/>
    </source>
</evidence>
<keyword evidence="1" id="KW-1133">Transmembrane helix</keyword>
<keyword evidence="1" id="KW-0812">Transmembrane</keyword>
<gene>
    <name evidence="2" type="ORF">CR513_47755</name>
</gene>
<dbReference type="OrthoDB" id="1745225at2759"/>
<evidence type="ECO:0000313" key="2">
    <source>
        <dbReference type="EMBL" id="RDX72717.1"/>
    </source>
</evidence>
<accession>A0A371F339</accession>
<keyword evidence="1" id="KW-0472">Membrane</keyword>
<dbReference type="AlphaFoldDB" id="A0A371F339"/>
<feature type="non-terminal residue" evidence="2">
    <location>
        <position position="1"/>
    </location>
</feature>
<organism evidence="2 3">
    <name type="scientific">Mucuna pruriens</name>
    <name type="common">Velvet bean</name>
    <name type="synonym">Dolichos pruriens</name>
    <dbReference type="NCBI Taxonomy" id="157652"/>
    <lineage>
        <taxon>Eukaryota</taxon>
        <taxon>Viridiplantae</taxon>
        <taxon>Streptophyta</taxon>
        <taxon>Embryophyta</taxon>
        <taxon>Tracheophyta</taxon>
        <taxon>Spermatophyta</taxon>
        <taxon>Magnoliopsida</taxon>
        <taxon>eudicotyledons</taxon>
        <taxon>Gunneridae</taxon>
        <taxon>Pentapetalae</taxon>
        <taxon>rosids</taxon>
        <taxon>fabids</taxon>
        <taxon>Fabales</taxon>
        <taxon>Fabaceae</taxon>
        <taxon>Papilionoideae</taxon>
        <taxon>50 kb inversion clade</taxon>
        <taxon>NPAAA clade</taxon>
        <taxon>indigoferoid/millettioid clade</taxon>
        <taxon>Phaseoleae</taxon>
        <taxon>Mucuna</taxon>
    </lineage>
</organism>
<feature type="transmembrane region" description="Helical" evidence="1">
    <location>
        <begin position="12"/>
        <end position="29"/>
    </location>
</feature>
<sequence length="144" mass="16514">MQKLSVIIVKDHITLMIYCGLFMGNLYIGSLKLEMSKNLLTQLKPKVLGPLSFIINIARKVEFVRLKLELRTSIVIRDLTLGTMIGSVKECNSLYYVSNLPQDFVLLKMSLSIVSNFNVLIWNKCLSHPSFSYLNYLYSNLFIN</sequence>
<comment type="caution">
    <text evidence="2">The sequence shown here is derived from an EMBL/GenBank/DDBJ whole genome shotgun (WGS) entry which is preliminary data.</text>
</comment>
<reference evidence="2" key="1">
    <citation type="submission" date="2018-05" db="EMBL/GenBank/DDBJ databases">
        <title>Draft genome of Mucuna pruriens seed.</title>
        <authorList>
            <person name="Nnadi N.E."/>
            <person name="Vos R."/>
            <person name="Hasami M.H."/>
            <person name="Devisetty U.K."/>
            <person name="Aguiy J.C."/>
        </authorList>
    </citation>
    <scope>NUCLEOTIDE SEQUENCE [LARGE SCALE GENOMIC DNA]</scope>
    <source>
        <strain evidence="2">JCA_2017</strain>
    </source>
</reference>
<evidence type="ECO:0000313" key="3">
    <source>
        <dbReference type="Proteomes" id="UP000257109"/>
    </source>
</evidence>